<dbReference type="InterPro" id="IPR001207">
    <property type="entry name" value="Transposase_mutator"/>
</dbReference>
<evidence type="ECO:0000313" key="8">
    <source>
        <dbReference type="Proteomes" id="UP000198559"/>
    </source>
</evidence>
<comment type="similarity">
    <text evidence="2">Belongs to the transposase mutator family.</text>
</comment>
<evidence type="ECO:0000313" key="9">
    <source>
        <dbReference type="Proteomes" id="UP000198988"/>
    </source>
</evidence>
<dbReference type="STRING" id="235205.BAZSYMB_SCAFFOLD00021_18"/>
<dbReference type="EMBL" id="CDSC02000262">
    <property type="protein sequence ID" value="SEH84977.1"/>
    <property type="molecule type" value="Genomic_DNA"/>
</dbReference>
<evidence type="ECO:0000256" key="5">
    <source>
        <dbReference type="ARBA" id="ARBA00023172"/>
    </source>
</evidence>
<sequence>MVDARYEQVRIDNLVRDCAVLIALGIDDKGKREVLGVQVSLSETEVY</sequence>
<keyword evidence="4" id="KW-0238">DNA-binding</keyword>
<name>A0A1H6L9R3_9GAMM</name>
<dbReference type="GO" id="GO:0006313">
    <property type="term" value="P:DNA transposition"/>
    <property type="evidence" value="ECO:0007669"/>
    <property type="project" value="InterPro"/>
</dbReference>
<evidence type="ECO:0000256" key="4">
    <source>
        <dbReference type="ARBA" id="ARBA00023125"/>
    </source>
</evidence>
<evidence type="ECO:0000256" key="2">
    <source>
        <dbReference type="ARBA" id="ARBA00010961"/>
    </source>
</evidence>
<keyword evidence="5" id="KW-0233">DNA recombination</keyword>
<dbReference type="Proteomes" id="UP000198988">
    <property type="component" value="Unassembled WGS sequence"/>
</dbReference>
<comment type="function">
    <text evidence="1">Required for the transposition of the insertion element.</text>
</comment>
<proteinExistence type="inferred from homology"/>
<dbReference type="AlphaFoldDB" id="A0A1H6L9R3"/>
<dbReference type="OrthoDB" id="165209at2"/>
<gene>
    <name evidence="7" type="ORF">BAZSYMA_ACONTIG02264_1</name>
    <name evidence="6" type="ORF">BAZSYMB_SCAFFOLD00021_18</name>
</gene>
<protein>
    <submittedName>
        <fullName evidence="7">[weak similarity to] IS406 transposase,partial</fullName>
    </submittedName>
</protein>
<dbReference type="GO" id="GO:0004803">
    <property type="term" value="F:transposase activity"/>
    <property type="evidence" value="ECO:0007669"/>
    <property type="project" value="InterPro"/>
</dbReference>
<keyword evidence="3" id="KW-0815">Transposition</keyword>
<accession>A0A1H6L9R3</accession>
<evidence type="ECO:0000256" key="1">
    <source>
        <dbReference type="ARBA" id="ARBA00002190"/>
    </source>
</evidence>
<reference evidence="7" key="2">
    <citation type="submission" date="2016-06" db="EMBL/GenBank/DDBJ databases">
        <authorList>
            <person name="Olsen C.W."/>
            <person name="Carey S."/>
            <person name="Hinshaw L."/>
            <person name="Karasin A.I."/>
        </authorList>
    </citation>
    <scope>NUCLEOTIDE SEQUENCE [LARGE SCALE GENOMIC DNA]</scope>
    <source>
        <strain evidence="7">BazSymA</strain>
        <strain evidence="6">BazSymB</strain>
    </source>
</reference>
<dbReference type="GO" id="GO:0003677">
    <property type="term" value="F:DNA binding"/>
    <property type="evidence" value="ECO:0007669"/>
    <property type="project" value="UniProtKB-KW"/>
</dbReference>
<reference evidence="8 9" key="1">
    <citation type="submission" date="2016-06" db="EMBL/GenBank/DDBJ databases">
        <authorList>
            <person name="Petersen J."/>
            <person name="Sayavedra L."/>
        </authorList>
    </citation>
    <scope>NUCLEOTIDE SEQUENCE [LARGE SCALE GENOMIC DNA]</scope>
    <source>
        <strain evidence="9">BazSymA</strain>
        <strain evidence="8">BazSymB</strain>
    </source>
</reference>
<dbReference type="Proteomes" id="UP000198559">
    <property type="component" value="Unassembled WGS sequence"/>
</dbReference>
<evidence type="ECO:0000313" key="6">
    <source>
        <dbReference type="EMBL" id="SEH75938.1"/>
    </source>
</evidence>
<organism evidence="7 9">
    <name type="scientific">Bathymodiolus azoricus thioautotrophic gill symbiont</name>
    <dbReference type="NCBI Taxonomy" id="235205"/>
    <lineage>
        <taxon>Bacteria</taxon>
        <taxon>Pseudomonadati</taxon>
        <taxon>Pseudomonadota</taxon>
        <taxon>Gammaproteobacteria</taxon>
        <taxon>sulfur-oxidizing symbionts</taxon>
    </lineage>
</organism>
<dbReference type="EMBL" id="CVUD02000119">
    <property type="protein sequence ID" value="SEH75938.1"/>
    <property type="molecule type" value="Genomic_DNA"/>
</dbReference>
<dbReference type="Pfam" id="PF00872">
    <property type="entry name" value="Transposase_mut"/>
    <property type="match status" value="1"/>
</dbReference>
<evidence type="ECO:0000256" key="3">
    <source>
        <dbReference type="ARBA" id="ARBA00022578"/>
    </source>
</evidence>
<evidence type="ECO:0000313" key="7">
    <source>
        <dbReference type="EMBL" id="SEH84977.1"/>
    </source>
</evidence>